<evidence type="ECO:0000256" key="6">
    <source>
        <dbReference type="SAM" id="MobiDB-lite"/>
    </source>
</evidence>
<feature type="domain" description="Amino acid transporter transmembrane" evidence="8">
    <location>
        <begin position="231"/>
        <end position="638"/>
    </location>
</feature>
<protein>
    <recommendedName>
        <fullName evidence="8">Amino acid transporter transmembrane domain-containing protein</fullName>
    </recommendedName>
</protein>
<feature type="transmembrane region" description="Helical" evidence="7">
    <location>
        <begin position="310"/>
        <end position="331"/>
    </location>
</feature>
<reference evidence="9 10" key="1">
    <citation type="journal article" date="2018" name="MBio">
        <title>Comparative Genomics Reveals the Core Gene Toolbox for the Fungus-Insect Symbiosis.</title>
        <authorList>
            <person name="Wang Y."/>
            <person name="Stata M."/>
            <person name="Wang W."/>
            <person name="Stajich J.E."/>
            <person name="White M.M."/>
            <person name="Moncalvo J.M."/>
        </authorList>
    </citation>
    <scope>NUCLEOTIDE SEQUENCE [LARGE SCALE GENOMIC DNA]</scope>
    <source>
        <strain evidence="9 10">SWE-8-4</strain>
    </source>
</reference>
<accession>A0A2T9YXL5</accession>
<comment type="subcellular location">
    <subcellularLocation>
        <location evidence="1">Membrane</location>
        <topology evidence="1">Multi-pass membrane protein</topology>
    </subcellularLocation>
</comment>
<feature type="transmembrane region" description="Helical" evidence="7">
    <location>
        <begin position="265"/>
        <end position="289"/>
    </location>
</feature>
<keyword evidence="3 7" id="KW-0812">Transmembrane</keyword>
<feature type="compositionally biased region" description="Low complexity" evidence="6">
    <location>
        <begin position="139"/>
        <end position="150"/>
    </location>
</feature>
<evidence type="ECO:0000256" key="1">
    <source>
        <dbReference type="ARBA" id="ARBA00004141"/>
    </source>
</evidence>
<feature type="region of interest" description="Disordered" evidence="6">
    <location>
        <begin position="119"/>
        <end position="159"/>
    </location>
</feature>
<keyword evidence="10" id="KW-1185">Reference proteome</keyword>
<dbReference type="Pfam" id="PF01490">
    <property type="entry name" value="Aa_trans"/>
    <property type="match status" value="1"/>
</dbReference>
<evidence type="ECO:0000256" key="4">
    <source>
        <dbReference type="ARBA" id="ARBA00022989"/>
    </source>
</evidence>
<feature type="transmembrane region" description="Helical" evidence="7">
    <location>
        <begin position="376"/>
        <end position="398"/>
    </location>
</feature>
<evidence type="ECO:0000256" key="7">
    <source>
        <dbReference type="SAM" id="Phobius"/>
    </source>
</evidence>
<dbReference type="GO" id="GO:0015179">
    <property type="term" value="F:L-amino acid transmembrane transporter activity"/>
    <property type="evidence" value="ECO:0007669"/>
    <property type="project" value="TreeGrafter"/>
</dbReference>
<name>A0A2T9YXL5_9FUNG</name>
<dbReference type="EMBL" id="MBFR01000019">
    <property type="protein sequence ID" value="PVU97068.1"/>
    <property type="molecule type" value="Genomic_DNA"/>
</dbReference>
<evidence type="ECO:0000313" key="9">
    <source>
        <dbReference type="EMBL" id="PVU97068.1"/>
    </source>
</evidence>
<comment type="similarity">
    <text evidence="2">Belongs to the amino acid/polyamine transporter 2 family.</text>
</comment>
<comment type="caution">
    <text evidence="9">The sequence shown here is derived from an EMBL/GenBank/DDBJ whole genome shotgun (WGS) entry which is preliminary data.</text>
</comment>
<keyword evidence="5 7" id="KW-0472">Membrane</keyword>
<dbReference type="PANTHER" id="PTHR22950:SF461">
    <property type="entry name" value="AMINO ACID TRANSPORTER TRANSMEMBRANE DOMAIN-CONTAINING PROTEIN"/>
    <property type="match status" value="1"/>
</dbReference>
<feature type="transmembrane region" description="Helical" evidence="7">
    <location>
        <begin position="618"/>
        <end position="643"/>
    </location>
</feature>
<feature type="transmembrane region" description="Helical" evidence="7">
    <location>
        <begin position="425"/>
        <end position="446"/>
    </location>
</feature>
<feature type="transmembrane region" description="Helical" evidence="7">
    <location>
        <begin position="232"/>
        <end position="253"/>
    </location>
</feature>
<evidence type="ECO:0000256" key="3">
    <source>
        <dbReference type="ARBA" id="ARBA00022692"/>
    </source>
</evidence>
<feature type="transmembrane region" description="Helical" evidence="7">
    <location>
        <begin position="511"/>
        <end position="531"/>
    </location>
</feature>
<evidence type="ECO:0000256" key="5">
    <source>
        <dbReference type="ARBA" id="ARBA00023136"/>
    </source>
</evidence>
<dbReference type="OrthoDB" id="40134at2759"/>
<gene>
    <name evidence="9" type="ORF">BB561_000778</name>
</gene>
<evidence type="ECO:0000259" key="8">
    <source>
        <dbReference type="Pfam" id="PF01490"/>
    </source>
</evidence>
<feature type="transmembrane region" description="Helical" evidence="7">
    <location>
        <begin position="552"/>
        <end position="576"/>
    </location>
</feature>
<sequence>MQNYNKFDQQTHELDTQGANFIPYSNKSNYMALEGKATVTSMAPLENEYNPKNSTHPSNSVSQIGYNSDLKSRYKEIMDLGIEDSAKLNINATEFESNSKKSKNNIDFNNLGNFGENPFLPEYKSNHSNGLSEYENRGRSNSNRLNSVGNQNSQYLSERSDSMIRLQKSKRLSKLKELDSEGRAVKDRLKTPIHISTNTAERPSEDSETYSINDNVLLDNVISRENTSTKSITTISSLFIFICVTVNIGSLQLPYAFSRGGWATIGFIFISLAASVISGIMTFQCLQFTQGSYKRNFHHVTKFAFGSKGYAVSLGLTNINTISSCVVLLNIIGSMSGSIFDTTKRNFDDRVWMTIFSVLILAQFLLIRKFSGFARFGVFGGILAIVMLIIFATMGYSIKGTFDLSASIEGYDNVNRLKMVDNTYVPSYSTSALGFPIALAFSGYAFGGQPIHTIIQENTATLKNWPVSIVLGSLVSGILFAVFGSSIYYSLGDIGSIGAIPFQLPLNALSTTTYALILAHSLIIVPIYFYTISYDWESSLNLNRYNMYKSSVVLNTTRVILRASLWVFALILAAFVPRSYSVFNTLAIFTSGVVYYILPGLSYLKINGWRSCSLFEKFGTILVITVGSIVSIFGSYGAFYYLLYGTQVRR</sequence>
<dbReference type="AlphaFoldDB" id="A0A2T9YXL5"/>
<proteinExistence type="inferred from homology"/>
<dbReference type="GO" id="GO:0016020">
    <property type="term" value="C:membrane"/>
    <property type="evidence" value="ECO:0007669"/>
    <property type="project" value="UniProtKB-SubCell"/>
</dbReference>
<dbReference type="InterPro" id="IPR013057">
    <property type="entry name" value="AA_transpt_TM"/>
</dbReference>
<feature type="transmembrane region" description="Helical" evidence="7">
    <location>
        <begin position="467"/>
        <end position="491"/>
    </location>
</feature>
<dbReference type="Proteomes" id="UP000245383">
    <property type="component" value="Unassembled WGS sequence"/>
</dbReference>
<keyword evidence="4 7" id="KW-1133">Transmembrane helix</keyword>
<evidence type="ECO:0000313" key="10">
    <source>
        <dbReference type="Proteomes" id="UP000245383"/>
    </source>
</evidence>
<dbReference type="STRING" id="133385.A0A2T9YXL5"/>
<feature type="transmembrane region" description="Helical" evidence="7">
    <location>
        <begin position="351"/>
        <end position="367"/>
    </location>
</feature>
<feature type="transmembrane region" description="Helical" evidence="7">
    <location>
        <begin position="582"/>
        <end position="606"/>
    </location>
</feature>
<evidence type="ECO:0000256" key="2">
    <source>
        <dbReference type="ARBA" id="ARBA00008066"/>
    </source>
</evidence>
<organism evidence="9 10">
    <name type="scientific">Smittium simulii</name>
    <dbReference type="NCBI Taxonomy" id="133385"/>
    <lineage>
        <taxon>Eukaryota</taxon>
        <taxon>Fungi</taxon>
        <taxon>Fungi incertae sedis</taxon>
        <taxon>Zoopagomycota</taxon>
        <taxon>Kickxellomycotina</taxon>
        <taxon>Harpellomycetes</taxon>
        <taxon>Harpellales</taxon>
        <taxon>Legeriomycetaceae</taxon>
        <taxon>Smittium</taxon>
    </lineage>
</organism>
<dbReference type="PANTHER" id="PTHR22950">
    <property type="entry name" value="AMINO ACID TRANSPORTER"/>
    <property type="match status" value="1"/>
</dbReference>